<proteinExistence type="predicted"/>
<dbReference type="PANTHER" id="PTHR33420">
    <property type="entry name" value="FIMBRIAL SUBUNIT ELFA-RELATED"/>
    <property type="match status" value="1"/>
</dbReference>
<dbReference type="GO" id="GO:0043709">
    <property type="term" value="P:cell adhesion involved in single-species biofilm formation"/>
    <property type="evidence" value="ECO:0007669"/>
    <property type="project" value="TreeGrafter"/>
</dbReference>
<sequence length="335" mass="34974">MSHFRPSSALTRATIPAGMVRMRDARRCIARLLFRPIAVASSLLLACVACSTDAAAAYLYAFGQQTISSPANAVTGTVVSRHYFTPQDVCGASTCQITSVLMYAKGSVWGGTNGPDLETNVSGLSTRMLIDGKVAVSTTAETLRNTLEVQLFRDTRQPRDGSLNSGSFNGYYIVNYKSGILGASSSVFLAAKVNFINGTCSIPDQTVTLPPVQHRVFNGVGSTAGATDFQVQLNNCPAGYNRIGYQLAPLDDVVTGTPGGMQLRPDATASGIGIQIADAATGQPLPLGKSHTVTGYNPATGGSPSIRLRASYLQTGAKVGGGSVHAAAQVLLDYQ</sequence>
<keyword evidence="5" id="KW-1185">Reference proteome</keyword>
<dbReference type="PANTHER" id="PTHR33420:SF3">
    <property type="entry name" value="FIMBRIAL SUBUNIT ELFA"/>
    <property type="match status" value="1"/>
</dbReference>
<accession>A0A1X1PNF7</accession>
<dbReference type="InterPro" id="IPR036937">
    <property type="entry name" value="Adhesion_dom_fimbrial_sf"/>
</dbReference>
<dbReference type="InterPro" id="IPR008966">
    <property type="entry name" value="Adhesion_dom_sf"/>
</dbReference>
<dbReference type="InterPro" id="IPR000259">
    <property type="entry name" value="Adhesion_dom_fimbrial"/>
</dbReference>
<dbReference type="GO" id="GO:0009289">
    <property type="term" value="C:pilus"/>
    <property type="evidence" value="ECO:0007669"/>
    <property type="project" value="InterPro"/>
</dbReference>
<dbReference type="Proteomes" id="UP000193146">
    <property type="component" value="Unassembled WGS sequence"/>
</dbReference>
<gene>
    <name evidence="4" type="ORF">B7G54_00855</name>
    <name evidence="3" type="ORF">LMG29660_00940</name>
</gene>
<dbReference type="EMBL" id="NBYX01000001">
    <property type="protein sequence ID" value="ORT88764.1"/>
    <property type="molecule type" value="Genomic_DNA"/>
</dbReference>
<dbReference type="InterPro" id="IPR050263">
    <property type="entry name" value="Bact_Fimbrial_Adh_Pro"/>
</dbReference>
<keyword evidence="1" id="KW-0732">Signal</keyword>
<evidence type="ECO:0000313" key="6">
    <source>
        <dbReference type="Proteomes" id="UP000494135"/>
    </source>
</evidence>
<evidence type="ECO:0000313" key="3">
    <source>
        <dbReference type="EMBL" id="CAB3748538.1"/>
    </source>
</evidence>
<protein>
    <submittedName>
        <fullName evidence="4">Fimbrial protein</fullName>
    </submittedName>
</protein>
<dbReference type="AlphaFoldDB" id="A0A1X1PNF7"/>
<reference evidence="4 5" key="1">
    <citation type="submission" date="2017-04" db="EMBL/GenBank/DDBJ databases">
        <title>Burkholderia puraquae sp. nov., a novel Burkholderia cepacia complex species from hospital setting samples.</title>
        <authorList>
            <person name="Martina P."/>
            <person name="Leguizamon M."/>
            <person name="Prieto C."/>
            <person name="Sousa S."/>
            <person name="Montanaro P."/>
            <person name="Draghi W."/>
            <person name="Staembler M."/>
            <person name="Bettiol M."/>
            <person name="Figoli C."/>
            <person name="Palau J."/>
            <person name="Alvarez F."/>
            <person name="Benetti S."/>
            <person name="Anchat E."/>
            <person name="Vescina C."/>
            <person name="Ferreras J."/>
            <person name="Lasch P."/>
            <person name="Lagares A."/>
            <person name="Zorreguieta A."/>
            <person name="Yantorno O."/>
            <person name="Bosch A."/>
        </authorList>
    </citation>
    <scope>NUCLEOTIDE SEQUENCE [LARGE SCALE GENOMIC DNA]</scope>
    <source>
        <strain evidence="4 5">CAMPA 1040</strain>
    </source>
</reference>
<feature type="domain" description="Fimbrial-type adhesion" evidence="2">
    <location>
        <begin position="196"/>
        <end position="335"/>
    </location>
</feature>
<evidence type="ECO:0000259" key="2">
    <source>
        <dbReference type="Pfam" id="PF00419"/>
    </source>
</evidence>
<dbReference type="OrthoDB" id="8970959at2"/>
<dbReference type="EMBL" id="CADIKG010000001">
    <property type="protein sequence ID" value="CAB3748538.1"/>
    <property type="molecule type" value="Genomic_DNA"/>
</dbReference>
<name>A0A1X1PNF7_9BURK</name>
<evidence type="ECO:0000313" key="5">
    <source>
        <dbReference type="Proteomes" id="UP000193146"/>
    </source>
</evidence>
<organism evidence="4 5">
    <name type="scientific">Burkholderia puraquae</name>
    <dbReference type="NCBI Taxonomy" id="1904757"/>
    <lineage>
        <taxon>Bacteria</taxon>
        <taxon>Pseudomonadati</taxon>
        <taxon>Pseudomonadota</taxon>
        <taxon>Betaproteobacteria</taxon>
        <taxon>Burkholderiales</taxon>
        <taxon>Burkholderiaceae</taxon>
        <taxon>Burkholderia</taxon>
        <taxon>Burkholderia cepacia complex</taxon>
    </lineage>
</organism>
<dbReference type="RefSeq" id="WP_085037319.1">
    <property type="nucleotide sequence ID" value="NZ_CADIKG010000001.1"/>
</dbReference>
<dbReference type="Gene3D" id="2.60.40.1090">
    <property type="entry name" value="Fimbrial-type adhesion domain"/>
    <property type="match status" value="1"/>
</dbReference>
<evidence type="ECO:0000313" key="4">
    <source>
        <dbReference type="EMBL" id="ORT88764.1"/>
    </source>
</evidence>
<dbReference type="Pfam" id="PF00419">
    <property type="entry name" value="Fimbrial"/>
    <property type="match status" value="1"/>
</dbReference>
<dbReference type="SUPFAM" id="SSF49401">
    <property type="entry name" value="Bacterial adhesins"/>
    <property type="match status" value="1"/>
</dbReference>
<dbReference type="Proteomes" id="UP000494135">
    <property type="component" value="Unassembled WGS sequence"/>
</dbReference>
<evidence type="ECO:0000256" key="1">
    <source>
        <dbReference type="ARBA" id="ARBA00022729"/>
    </source>
</evidence>
<reference evidence="3 6" key="2">
    <citation type="submission" date="2020-04" db="EMBL/GenBank/DDBJ databases">
        <authorList>
            <person name="De Canck E."/>
        </authorList>
    </citation>
    <scope>NUCLEOTIDE SEQUENCE [LARGE SCALE GENOMIC DNA]</scope>
    <source>
        <strain evidence="3 6">LMG 29660</strain>
    </source>
</reference>